<accession>A0A1M7M2C2</accession>
<dbReference type="InterPro" id="IPR036165">
    <property type="entry name" value="YefM-like_sf"/>
</dbReference>
<dbReference type="RefSeq" id="WP_072952214.1">
    <property type="nucleotide sequence ID" value="NZ_FRCT01000018.1"/>
</dbReference>
<evidence type="ECO:0000256" key="1">
    <source>
        <dbReference type="ARBA" id="ARBA00009981"/>
    </source>
</evidence>
<protein>
    <recommendedName>
        <fullName evidence="2">Antitoxin</fullName>
    </recommendedName>
</protein>
<dbReference type="SUPFAM" id="SSF143120">
    <property type="entry name" value="YefM-like"/>
    <property type="match status" value="1"/>
</dbReference>
<dbReference type="NCBIfam" id="TIGR01552">
    <property type="entry name" value="phd_fam"/>
    <property type="match status" value="1"/>
</dbReference>
<dbReference type="Proteomes" id="UP000184394">
    <property type="component" value="Unassembled WGS sequence"/>
</dbReference>
<evidence type="ECO:0000313" key="4">
    <source>
        <dbReference type="Proteomes" id="UP000184394"/>
    </source>
</evidence>
<proteinExistence type="inferred from homology"/>
<dbReference type="InterPro" id="IPR006442">
    <property type="entry name" value="Antitoxin_Phd/YefM"/>
</dbReference>
<evidence type="ECO:0000313" key="3">
    <source>
        <dbReference type="EMBL" id="SHM84787.1"/>
    </source>
</evidence>
<comment type="similarity">
    <text evidence="1 2">Belongs to the phD/YefM antitoxin family.</text>
</comment>
<organism evidence="3 4">
    <name type="scientific">Ruminococcus flavefaciens</name>
    <dbReference type="NCBI Taxonomy" id="1265"/>
    <lineage>
        <taxon>Bacteria</taxon>
        <taxon>Bacillati</taxon>
        <taxon>Bacillota</taxon>
        <taxon>Clostridia</taxon>
        <taxon>Eubacteriales</taxon>
        <taxon>Oscillospiraceae</taxon>
        <taxon>Ruminococcus</taxon>
    </lineage>
</organism>
<gene>
    <name evidence="3" type="ORF">SAMN04487860_11812</name>
</gene>
<dbReference type="Gene3D" id="3.40.1620.10">
    <property type="entry name" value="YefM-like domain"/>
    <property type="match status" value="1"/>
</dbReference>
<dbReference type="EMBL" id="FRCT01000018">
    <property type="protein sequence ID" value="SHM84787.1"/>
    <property type="molecule type" value="Genomic_DNA"/>
</dbReference>
<dbReference type="Pfam" id="PF02604">
    <property type="entry name" value="PhdYeFM_antitox"/>
    <property type="match status" value="1"/>
</dbReference>
<reference evidence="3 4" key="1">
    <citation type="submission" date="2016-11" db="EMBL/GenBank/DDBJ databases">
        <authorList>
            <person name="Jaros S."/>
            <person name="Januszkiewicz K."/>
            <person name="Wedrychowicz H."/>
        </authorList>
    </citation>
    <scope>NUCLEOTIDE SEQUENCE [LARGE SCALE GENOMIC DNA]</scope>
    <source>
        <strain evidence="3 4">Y1</strain>
    </source>
</reference>
<sequence>MITVTATDMQNNFGHYLQAVQQGDEIIILKNGKEVARLVSRESSVSFLTDSLTGVLKNDYDDKAIRAERIESHENLG</sequence>
<dbReference type="AlphaFoldDB" id="A0A1M7M2C2"/>
<name>A0A1M7M2C2_RUMFL</name>
<evidence type="ECO:0000256" key="2">
    <source>
        <dbReference type="RuleBase" id="RU362080"/>
    </source>
</evidence>
<dbReference type="OrthoDB" id="9808428at2"/>
<comment type="function">
    <text evidence="2">Antitoxin component of a type II toxin-antitoxin (TA) system.</text>
</comment>